<name>A0AAJ2SC52_9ENTR</name>
<dbReference type="InterPro" id="IPR047774">
    <property type="entry name" value="SrfA-like"/>
</dbReference>
<dbReference type="Proteomes" id="UP001275664">
    <property type="component" value="Unassembled WGS sequence"/>
</dbReference>
<dbReference type="RefSeq" id="WP_319630254.1">
    <property type="nucleotide sequence ID" value="NZ_JAWXRB010000045.1"/>
</dbReference>
<dbReference type="EMBL" id="JAWXRD010000040">
    <property type="protein sequence ID" value="MDX6042327.1"/>
    <property type="molecule type" value="Genomic_DNA"/>
</dbReference>
<reference evidence="1 3" key="1">
    <citation type="submission" date="2023-11" db="EMBL/GenBank/DDBJ databases">
        <title>Scandinavium wanjuensis sp. nov., isolated from lettuce South Korea.</title>
        <authorList>
            <person name="Park J."/>
            <person name="Park S."/>
            <person name="Oh K.K."/>
            <person name="Cho G.S."/>
            <person name="Franz C.M.A.P."/>
        </authorList>
    </citation>
    <scope>NUCLEOTIDE SEQUENCE</scope>
    <source>
        <strain evidence="1">V105_12</strain>
        <strain evidence="2 3">V105_6</strain>
    </source>
</reference>
<dbReference type="NCBIfam" id="NF040486">
    <property type="entry name" value="SrfA_fam"/>
    <property type="match status" value="1"/>
</dbReference>
<comment type="caution">
    <text evidence="1">The sequence shown here is derived from an EMBL/GenBank/DDBJ whole genome shotgun (WGS) entry which is preliminary data.</text>
</comment>
<proteinExistence type="predicted"/>
<evidence type="ECO:0000313" key="1">
    <source>
        <dbReference type="EMBL" id="MDX6033824.1"/>
    </source>
</evidence>
<dbReference type="AlphaFoldDB" id="A0AAJ2SC52"/>
<accession>A0AAJ2SC52</accession>
<dbReference type="Proteomes" id="UP001282336">
    <property type="component" value="Unassembled WGS sequence"/>
</dbReference>
<protein>
    <submittedName>
        <fullName evidence="1">SrfA family protein</fullName>
    </submittedName>
</protein>
<evidence type="ECO:0000313" key="3">
    <source>
        <dbReference type="Proteomes" id="UP001275664"/>
    </source>
</evidence>
<evidence type="ECO:0000313" key="2">
    <source>
        <dbReference type="EMBL" id="MDX6042327.1"/>
    </source>
</evidence>
<sequence length="445" mass="48064">MAKTLLRSGSLDDFQSLGGGGQAVFASALQIRETLRLRKQQLLVDCLAVPQVNDEGDRVDWYSPVEGDVLAWKAADDNLREHALRQLKTMADDALSLARKCQQSDKTAQQLFGALLEKALQFPGENHVFLVGGKPVLTFWGFVNLNESAREELLGCLHLAPVPEPQRELDDDIPEADSVKVTFSDADEPLLAAPVSLSIIQQPVAEPDLIPEPTAPAEIDIPSAPVAEKKARRIPLWSLPVAAVIVAAVAGPLLWPRQTTSAEPVVAHVEPEKLVPERSTPPLPALNPTLPLHQAIVTASAAPTIKEDAKPVVIAAIPKDALVMEADQMRAGTTRFLNGNWRVLVDVKDPVTGKAPSLRYQIQNNKGTVRLVHGDSVVCKSEIFSGLHQNGELMIKSRGNARCSDGSRYPMPEISCKAGTSDVAECTGRYDANTVVPITFRKVGA</sequence>
<gene>
    <name evidence="2" type="ORF">SIK69_19235</name>
    <name evidence="1" type="ORF">SIL20_20185</name>
</gene>
<dbReference type="EMBL" id="JAWXRC010000042">
    <property type="protein sequence ID" value="MDX6033824.1"/>
    <property type="molecule type" value="Genomic_DNA"/>
</dbReference>
<keyword evidence="3" id="KW-1185">Reference proteome</keyword>
<organism evidence="1 4">
    <name type="scientific">Scandinavium lactucae</name>
    <dbReference type="NCBI Taxonomy" id="3095028"/>
    <lineage>
        <taxon>Bacteria</taxon>
        <taxon>Pseudomonadati</taxon>
        <taxon>Pseudomonadota</taxon>
        <taxon>Gammaproteobacteria</taxon>
        <taxon>Enterobacterales</taxon>
        <taxon>Enterobacteriaceae</taxon>
        <taxon>Scandinavium</taxon>
    </lineage>
</organism>
<evidence type="ECO:0000313" key="4">
    <source>
        <dbReference type="Proteomes" id="UP001282336"/>
    </source>
</evidence>